<protein>
    <submittedName>
        <fullName evidence="10">Zinc finger protein 271</fullName>
    </submittedName>
</protein>
<keyword evidence="4" id="KW-0862">Zinc</keyword>
<feature type="domain" description="C2H2-type" evidence="9">
    <location>
        <begin position="337"/>
        <end position="365"/>
    </location>
</feature>
<evidence type="ECO:0000313" key="10">
    <source>
        <dbReference type="Ensembl" id="ENSCINP00000009385.3"/>
    </source>
</evidence>
<keyword evidence="11" id="KW-1185">Reference proteome</keyword>
<gene>
    <name evidence="10" type="primary">LOC100181211</name>
</gene>
<feature type="region of interest" description="Disordered" evidence="8">
    <location>
        <begin position="48"/>
        <end position="95"/>
    </location>
</feature>
<dbReference type="InterPro" id="IPR013087">
    <property type="entry name" value="Znf_C2H2_type"/>
</dbReference>
<reference evidence="10" key="2">
    <citation type="submission" date="2025-08" db="UniProtKB">
        <authorList>
            <consortium name="Ensembl"/>
        </authorList>
    </citation>
    <scope>IDENTIFICATION</scope>
</reference>
<feature type="domain" description="C2H2-type" evidence="9">
    <location>
        <begin position="198"/>
        <end position="226"/>
    </location>
</feature>
<dbReference type="SUPFAM" id="SSF57667">
    <property type="entry name" value="beta-beta-alpha zinc fingers"/>
    <property type="match status" value="2"/>
</dbReference>
<keyword evidence="1" id="KW-0479">Metal-binding</keyword>
<dbReference type="PANTHER" id="PTHR24393">
    <property type="entry name" value="ZINC FINGER PROTEIN"/>
    <property type="match status" value="1"/>
</dbReference>
<dbReference type="HOGENOM" id="CLU_656466_0_0_1"/>
<keyword evidence="7" id="KW-0175">Coiled coil</keyword>
<dbReference type="InParanoid" id="F6ZQR9"/>
<feature type="domain" description="C2H2-type" evidence="9">
    <location>
        <begin position="170"/>
        <end position="197"/>
    </location>
</feature>
<dbReference type="FunFam" id="3.30.160.60:FF:001049">
    <property type="entry name" value="zinc finger protein 319"/>
    <property type="match status" value="1"/>
</dbReference>
<keyword evidence="3 6" id="KW-0863">Zinc-finger</keyword>
<feature type="compositionally biased region" description="Basic and acidic residues" evidence="8">
    <location>
        <begin position="287"/>
        <end position="313"/>
    </location>
</feature>
<evidence type="ECO:0000313" key="11">
    <source>
        <dbReference type="Proteomes" id="UP000008144"/>
    </source>
</evidence>
<dbReference type="Pfam" id="PF00096">
    <property type="entry name" value="zf-C2H2"/>
    <property type="match status" value="4"/>
</dbReference>
<evidence type="ECO:0000256" key="7">
    <source>
        <dbReference type="SAM" id="Coils"/>
    </source>
</evidence>
<dbReference type="PANTHER" id="PTHR24393:SF34">
    <property type="entry name" value="PR_SET DOMAIN 13"/>
    <property type="match status" value="1"/>
</dbReference>
<accession>F6ZQR9</accession>
<dbReference type="PROSITE" id="PS00028">
    <property type="entry name" value="ZINC_FINGER_C2H2_1"/>
    <property type="match status" value="4"/>
</dbReference>
<evidence type="ECO:0000256" key="3">
    <source>
        <dbReference type="ARBA" id="ARBA00022771"/>
    </source>
</evidence>
<dbReference type="GO" id="GO:0000981">
    <property type="term" value="F:DNA-binding transcription factor activity, RNA polymerase II-specific"/>
    <property type="evidence" value="ECO:0000318"/>
    <property type="project" value="GO_Central"/>
</dbReference>
<evidence type="ECO:0000256" key="1">
    <source>
        <dbReference type="ARBA" id="ARBA00022723"/>
    </source>
</evidence>
<dbReference type="OMA" id="YERIHIN"/>
<dbReference type="GO" id="GO:0000978">
    <property type="term" value="F:RNA polymerase II cis-regulatory region sequence-specific DNA binding"/>
    <property type="evidence" value="ECO:0000318"/>
    <property type="project" value="GO_Central"/>
</dbReference>
<proteinExistence type="predicted"/>
<reference evidence="10" key="3">
    <citation type="submission" date="2025-09" db="UniProtKB">
        <authorList>
            <consortium name="Ensembl"/>
        </authorList>
    </citation>
    <scope>IDENTIFICATION</scope>
</reference>
<evidence type="ECO:0000256" key="6">
    <source>
        <dbReference type="PROSITE-ProRule" id="PRU00042"/>
    </source>
</evidence>
<feature type="region of interest" description="Disordered" evidence="8">
    <location>
        <begin position="287"/>
        <end position="329"/>
    </location>
</feature>
<sequence>MCAKWCFLAPSSLRRHYERIHINPRFVKNKRKKDLDILSKIIAQQKASTGGTGKTKSHVELGKSNNSKSKKVAGKPRVDGNESSNKTIASDGPEGNENDPSYYLYACKICVRQQLFFKDKAGITAHHQAKHSNVVRKMVNAFKCETCERTYSTRHELRRHKRSHSGERPYACRFCAKRFPTSTNARRHERTHTGDRPHVCKVCEKGFIQKNDMVKHLRSIHKMKVTKTKAERAEKKKNIAKEKIPKLVQQPNKNEDKSNRFEENIDFAAYLNLDRFEKGSLMGGKSTEQKLYKQRNGNDRCTVEESDNQEHVQKPSSSDAASVVASEDTKEEPLRQFKCSDCVKSFSSDVNLRRHYRLKHVRKKIVRSTVPVSMVVKKYKIQDELKETLDKAAVQTNKPAPVVGIVFKETNLATNEEPA</sequence>
<dbReference type="InterPro" id="IPR036236">
    <property type="entry name" value="Znf_C2H2_sf"/>
</dbReference>
<keyword evidence="2" id="KW-0677">Repeat</keyword>
<dbReference type="AlphaFoldDB" id="F6ZQR9"/>
<feature type="compositionally biased region" description="Low complexity" evidence="8">
    <location>
        <begin position="316"/>
        <end position="326"/>
    </location>
</feature>
<dbReference type="GeneTree" id="ENSGT00940000168692"/>
<dbReference type="Proteomes" id="UP000008144">
    <property type="component" value="Unassembled WGS sequence"/>
</dbReference>
<name>F6ZQR9_CIOIN</name>
<dbReference type="PROSITE" id="PS50157">
    <property type="entry name" value="ZINC_FINGER_C2H2_2"/>
    <property type="match status" value="4"/>
</dbReference>
<evidence type="ECO:0000256" key="2">
    <source>
        <dbReference type="ARBA" id="ARBA00022737"/>
    </source>
</evidence>
<dbReference type="GO" id="GO:0006355">
    <property type="term" value="P:regulation of DNA-templated transcription"/>
    <property type="evidence" value="ECO:0000318"/>
    <property type="project" value="GO_Central"/>
</dbReference>
<evidence type="ECO:0000259" key="9">
    <source>
        <dbReference type="PROSITE" id="PS50157"/>
    </source>
</evidence>
<feature type="domain" description="C2H2-type" evidence="9">
    <location>
        <begin position="142"/>
        <end position="169"/>
    </location>
</feature>
<keyword evidence="5" id="KW-0539">Nucleus</keyword>
<feature type="coiled-coil region" evidence="7">
    <location>
        <begin position="223"/>
        <end position="250"/>
    </location>
</feature>
<organism evidence="10 11">
    <name type="scientific">Ciona intestinalis</name>
    <name type="common">Transparent sea squirt</name>
    <name type="synonym">Ascidia intestinalis</name>
    <dbReference type="NCBI Taxonomy" id="7719"/>
    <lineage>
        <taxon>Eukaryota</taxon>
        <taxon>Metazoa</taxon>
        <taxon>Chordata</taxon>
        <taxon>Tunicata</taxon>
        <taxon>Ascidiacea</taxon>
        <taxon>Phlebobranchia</taxon>
        <taxon>Cionidae</taxon>
        <taxon>Ciona</taxon>
    </lineage>
</organism>
<dbReference type="Ensembl" id="ENSCINT00000009385.3">
    <property type="protein sequence ID" value="ENSCINP00000009385.3"/>
    <property type="gene ID" value="ENSCING00000004545.3"/>
</dbReference>
<evidence type="ECO:0000256" key="4">
    <source>
        <dbReference type="ARBA" id="ARBA00022833"/>
    </source>
</evidence>
<dbReference type="Gene3D" id="3.30.160.60">
    <property type="entry name" value="Classic Zinc Finger"/>
    <property type="match status" value="4"/>
</dbReference>
<reference evidence="11" key="1">
    <citation type="journal article" date="2002" name="Science">
        <title>The draft genome of Ciona intestinalis: insights into chordate and vertebrate origins.</title>
        <authorList>
            <person name="Dehal P."/>
            <person name="Satou Y."/>
            <person name="Campbell R.K."/>
            <person name="Chapman J."/>
            <person name="Degnan B."/>
            <person name="De Tomaso A."/>
            <person name="Davidson B."/>
            <person name="Di Gregorio A."/>
            <person name="Gelpke M."/>
            <person name="Goodstein D.M."/>
            <person name="Harafuji N."/>
            <person name="Hastings K.E."/>
            <person name="Ho I."/>
            <person name="Hotta K."/>
            <person name="Huang W."/>
            <person name="Kawashima T."/>
            <person name="Lemaire P."/>
            <person name="Martinez D."/>
            <person name="Meinertzhagen I.A."/>
            <person name="Necula S."/>
            <person name="Nonaka M."/>
            <person name="Putnam N."/>
            <person name="Rash S."/>
            <person name="Saiga H."/>
            <person name="Satake M."/>
            <person name="Terry A."/>
            <person name="Yamada L."/>
            <person name="Wang H.G."/>
            <person name="Awazu S."/>
            <person name="Azumi K."/>
            <person name="Boore J."/>
            <person name="Branno M."/>
            <person name="Chin-Bow S."/>
            <person name="DeSantis R."/>
            <person name="Doyle S."/>
            <person name="Francino P."/>
            <person name="Keys D.N."/>
            <person name="Haga S."/>
            <person name="Hayashi H."/>
            <person name="Hino K."/>
            <person name="Imai K.S."/>
            <person name="Inaba K."/>
            <person name="Kano S."/>
            <person name="Kobayashi K."/>
            <person name="Kobayashi M."/>
            <person name="Lee B.I."/>
            <person name="Makabe K.W."/>
            <person name="Manohar C."/>
            <person name="Matassi G."/>
            <person name="Medina M."/>
            <person name="Mochizuki Y."/>
            <person name="Mount S."/>
            <person name="Morishita T."/>
            <person name="Miura S."/>
            <person name="Nakayama A."/>
            <person name="Nishizaka S."/>
            <person name="Nomoto H."/>
            <person name="Ohta F."/>
            <person name="Oishi K."/>
            <person name="Rigoutsos I."/>
            <person name="Sano M."/>
            <person name="Sasaki A."/>
            <person name="Sasakura Y."/>
            <person name="Shoguchi E."/>
            <person name="Shin-i T."/>
            <person name="Spagnuolo A."/>
            <person name="Stainier D."/>
            <person name="Suzuki M.M."/>
            <person name="Tassy O."/>
            <person name="Takatori N."/>
            <person name="Tokuoka M."/>
            <person name="Yagi K."/>
            <person name="Yoshizaki F."/>
            <person name="Wada S."/>
            <person name="Zhang C."/>
            <person name="Hyatt P.D."/>
            <person name="Larimer F."/>
            <person name="Detter C."/>
            <person name="Doggett N."/>
            <person name="Glavina T."/>
            <person name="Hawkins T."/>
            <person name="Richardson P."/>
            <person name="Lucas S."/>
            <person name="Kohara Y."/>
            <person name="Levine M."/>
            <person name="Satoh N."/>
            <person name="Rokhsar D.S."/>
        </authorList>
    </citation>
    <scope>NUCLEOTIDE SEQUENCE [LARGE SCALE GENOMIC DNA]</scope>
</reference>
<evidence type="ECO:0000256" key="5">
    <source>
        <dbReference type="ARBA" id="ARBA00023242"/>
    </source>
</evidence>
<dbReference type="GO" id="GO:0008270">
    <property type="term" value="F:zinc ion binding"/>
    <property type="evidence" value="ECO:0007669"/>
    <property type="project" value="UniProtKB-KW"/>
</dbReference>
<dbReference type="FunFam" id="3.30.160.60:FF:002343">
    <property type="entry name" value="Zinc finger protein 33A"/>
    <property type="match status" value="1"/>
</dbReference>
<evidence type="ECO:0000256" key="8">
    <source>
        <dbReference type="SAM" id="MobiDB-lite"/>
    </source>
</evidence>
<dbReference type="SMART" id="SM00355">
    <property type="entry name" value="ZnF_C2H2"/>
    <property type="match status" value="5"/>
</dbReference>